<keyword evidence="2" id="KW-1185">Reference proteome</keyword>
<dbReference type="RefSeq" id="WP_089366907.1">
    <property type="nucleotide sequence ID" value="NZ_CP023864.1"/>
</dbReference>
<accession>A0A2N9QRG5</accession>
<dbReference type="EMBL" id="FZNZ01000031">
    <property type="protein sequence ID" value="SNS03389.1"/>
    <property type="molecule type" value="Genomic_DNA"/>
</dbReference>
<evidence type="ECO:0000313" key="2">
    <source>
        <dbReference type="Proteomes" id="UP000198427"/>
    </source>
</evidence>
<protein>
    <submittedName>
        <fullName evidence="1">Uncharacterized protein</fullName>
    </submittedName>
</protein>
<name>A0A2N9QRG5_9BACT</name>
<dbReference type="GeneID" id="94030363"/>
<organism evidence="1 2">
    <name type="scientific">Prevotella jejuni</name>
    <dbReference type="NCBI Taxonomy" id="1177574"/>
    <lineage>
        <taxon>Bacteria</taxon>
        <taxon>Pseudomonadati</taxon>
        <taxon>Bacteroidota</taxon>
        <taxon>Bacteroidia</taxon>
        <taxon>Bacteroidales</taxon>
        <taxon>Prevotellaceae</taxon>
        <taxon>Prevotella</taxon>
    </lineage>
</organism>
<reference evidence="1 2" key="1">
    <citation type="submission" date="2017-06" db="EMBL/GenBank/DDBJ databases">
        <authorList>
            <person name="Varghese N."/>
            <person name="Submissions S."/>
        </authorList>
    </citation>
    <scope>NUCLEOTIDE SEQUENCE [LARGE SCALE GENOMIC DNA]</scope>
    <source>
        <strain evidence="1 2">DSM 26989</strain>
    </source>
</reference>
<dbReference type="AlphaFoldDB" id="A0A2N9QRG5"/>
<dbReference type="OrthoDB" id="1076547at2"/>
<evidence type="ECO:0000313" key="1">
    <source>
        <dbReference type="EMBL" id="SNS03389.1"/>
    </source>
</evidence>
<dbReference type="Proteomes" id="UP000198427">
    <property type="component" value="Unassembled WGS sequence"/>
</dbReference>
<proteinExistence type="predicted"/>
<comment type="caution">
    <text evidence="1">The sequence shown here is derived from an EMBL/GenBank/DDBJ whole genome shotgun (WGS) entry which is preliminary data.</text>
</comment>
<dbReference type="KEGG" id="pje:CRM71_13560"/>
<sequence>MIDFSVLSKCLLQACFFKQHDGKVTKYEQQKKANKLEQVTYEHAGKIIEIENHLLKKCKDSFNSKVPNCSYQCDCDGIFLLQVGDKDYIVYSEMKSNFDEKAIWQISSSVVRTKLLLSSIKDFGLENYQELGIIISYPIPVEIKIDDNDSFKTNKRKMISTYHKAIYRCKAELKKEKSTKVNGSDFSMSDAHIAEQYQPNDMIIKHVEVPIGDTSCSVNIDNLIASL</sequence>
<gene>
    <name evidence="1" type="ORF">SAMN06265364_1317</name>
</gene>